<dbReference type="EMBL" id="PQIB02000015">
    <property type="protein sequence ID" value="RLM66218.1"/>
    <property type="molecule type" value="Genomic_DNA"/>
</dbReference>
<dbReference type="Proteomes" id="UP000275267">
    <property type="component" value="Unassembled WGS sequence"/>
</dbReference>
<accession>A0A3L6PX27</accession>
<evidence type="ECO:0000256" key="1">
    <source>
        <dbReference type="SAM" id="MobiDB-lite"/>
    </source>
</evidence>
<evidence type="ECO:0000313" key="3">
    <source>
        <dbReference type="EMBL" id="RLM66218.1"/>
    </source>
</evidence>
<feature type="region of interest" description="Disordered" evidence="1">
    <location>
        <begin position="104"/>
        <end position="125"/>
    </location>
</feature>
<protein>
    <recommendedName>
        <fullName evidence="2">KIB1-4 beta-propeller domain-containing protein</fullName>
    </recommendedName>
</protein>
<reference evidence="4" key="1">
    <citation type="journal article" date="2019" name="Nat. Commun.">
        <title>The genome of broomcorn millet.</title>
        <authorList>
            <person name="Zou C."/>
            <person name="Miki D."/>
            <person name="Li D."/>
            <person name="Tang Q."/>
            <person name="Xiao L."/>
            <person name="Rajput S."/>
            <person name="Deng P."/>
            <person name="Jia W."/>
            <person name="Huang R."/>
            <person name="Zhang M."/>
            <person name="Sun Y."/>
            <person name="Hu J."/>
            <person name="Fu X."/>
            <person name="Schnable P.S."/>
            <person name="Li F."/>
            <person name="Zhang H."/>
            <person name="Feng B."/>
            <person name="Zhu X."/>
            <person name="Liu R."/>
            <person name="Schnable J.C."/>
            <person name="Zhu J.-K."/>
            <person name="Zhang H."/>
        </authorList>
    </citation>
    <scope>NUCLEOTIDE SEQUENCE [LARGE SCALE GENOMIC DNA]</scope>
</reference>
<comment type="caution">
    <text evidence="3">The sequence shown here is derived from an EMBL/GenBank/DDBJ whole genome shotgun (WGS) entry which is preliminary data.</text>
</comment>
<proteinExistence type="predicted"/>
<keyword evidence="4" id="KW-1185">Reference proteome</keyword>
<organism evidence="3 4">
    <name type="scientific">Panicum miliaceum</name>
    <name type="common">Proso millet</name>
    <name type="synonym">Broomcorn millet</name>
    <dbReference type="NCBI Taxonomy" id="4540"/>
    <lineage>
        <taxon>Eukaryota</taxon>
        <taxon>Viridiplantae</taxon>
        <taxon>Streptophyta</taxon>
        <taxon>Embryophyta</taxon>
        <taxon>Tracheophyta</taxon>
        <taxon>Spermatophyta</taxon>
        <taxon>Magnoliopsida</taxon>
        <taxon>Liliopsida</taxon>
        <taxon>Poales</taxon>
        <taxon>Poaceae</taxon>
        <taxon>PACMAD clade</taxon>
        <taxon>Panicoideae</taxon>
        <taxon>Panicodae</taxon>
        <taxon>Paniceae</taxon>
        <taxon>Panicinae</taxon>
        <taxon>Panicum</taxon>
        <taxon>Panicum sect. Panicum</taxon>
    </lineage>
</organism>
<name>A0A3L6PX27_PANMI</name>
<dbReference type="OrthoDB" id="1523976at2759"/>
<dbReference type="AlphaFoldDB" id="A0A3L6PX27"/>
<gene>
    <name evidence="3" type="ORF">C2845_PM16G22260</name>
</gene>
<feature type="domain" description="KIB1-4 beta-propeller" evidence="2">
    <location>
        <begin position="6"/>
        <end position="176"/>
    </location>
</feature>
<evidence type="ECO:0000259" key="2">
    <source>
        <dbReference type="Pfam" id="PF03478"/>
    </source>
</evidence>
<dbReference type="Pfam" id="PF03478">
    <property type="entry name" value="Beta-prop_KIB1-4"/>
    <property type="match status" value="1"/>
</dbReference>
<sequence length="231" mass="25375">MFSCLLAFTAAGDDCWTALRNHPAGSMTYGDAIAHEGKIFAVSLSGHIYFWDMNVYSDRPTTVPAEVQPGHVDQRPPSAGLHVRREGEGPGFLARQKVPCQARQGEWNGRGPHRAAEHPRSRRFSPRARRWRRRVADLGGDRALFVGRSYPFYAAVTCGCSGLKANSVYAADLSGHAAIVLDLRRGCAGSFEPLVHPNGGSGQLPTREDKCMQIQIGAAANYYIYHHNTIR</sequence>
<dbReference type="InterPro" id="IPR005174">
    <property type="entry name" value="KIB1-4_b-propeller"/>
</dbReference>
<evidence type="ECO:0000313" key="4">
    <source>
        <dbReference type="Proteomes" id="UP000275267"/>
    </source>
</evidence>